<dbReference type="RefSeq" id="WP_230216153.1">
    <property type="nucleotide sequence ID" value="NZ_JAJKFT010000004.1"/>
</dbReference>
<evidence type="ECO:0000313" key="3">
    <source>
        <dbReference type="Proteomes" id="UP001139103"/>
    </source>
</evidence>
<evidence type="ECO:0000256" key="1">
    <source>
        <dbReference type="SAM" id="SignalP"/>
    </source>
</evidence>
<name>A0A9X1MJU8_9BACT</name>
<sequence length="337" mass="37323">MSFLGLRSLCVLLVCIPTLCFADNLPGSCVLAAYSADQAHFADFRDPLAKFAETDWVQAAIRDCVEPNRTKPADGSQFAINVAKDHAGAGQLEEATFELELAWQKVSRLFWNSPENPEGFQVAQFDIWMKGLTNRALAGWLPSSGSALEPVTDKELAEIEQFILDEDYASAVAARPVIATAAQDDCPPMPPTVERVVISTETIAPEVVEEIATLLEDEEAPLTDEEIAYLHSGPSDFVISLDPYGYSEYNDYLKEKRAESPKAEQGAAWSAVLATQIVALTRSSNDGIRWIGSFDLSQPIRAARQIHQEREIRGYRTAERQLLERWDAVIDGFQVLR</sequence>
<dbReference type="EMBL" id="JAJKFT010000004">
    <property type="protein sequence ID" value="MCC9627620.1"/>
    <property type="molecule type" value="Genomic_DNA"/>
</dbReference>
<organism evidence="2 3">
    <name type="scientific">Blastopirellula sediminis</name>
    <dbReference type="NCBI Taxonomy" id="2894196"/>
    <lineage>
        <taxon>Bacteria</taxon>
        <taxon>Pseudomonadati</taxon>
        <taxon>Planctomycetota</taxon>
        <taxon>Planctomycetia</taxon>
        <taxon>Pirellulales</taxon>
        <taxon>Pirellulaceae</taxon>
        <taxon>Blastopirellula</taxon>
    </lineage>
</organism>
<keyword evidence="1" id="KW-0732">Signal</keyword>
<evidence type="ECO:0000313" key="2">
    <source>
        <dbReference type="EMBL" id="MCC9627620.1"/>
    </source>
</evidence>
<dbReference type="AlphaFoldDB" id="A0A9X1MJU8"/>
<feature type="signal peptide" evidence="1">
    <location>
        <begin position="1"/>
        <end position="22"/>
    </location>
</feature>
<gene>
    <name evidence="2" type="ORF">LOC68_04385</name>
</gene>
<proteinExistence type="predicted"/>
<comment type="caution">
    <text evidence="2">The sequence shown here is derived from an EMBL/GenBank/DDBJ whole genome shotgun (WGS) entry which is preliminary data.</text>
</comment>
<keyword evidence="3" id="KW-1185">Reference proteome</keyword>
<reference evidence="2" key="1">
    <citation type="submission" date="2021-11" db="EMBL/GenBank/DDBJ databases">
        <title>Genome sequence.</title>
        <authorList>
            <person name="Sun Q."/>
        </authorList>
    </citation>
    <scope>NUCLEOTIDE SEQUENCE</scope>
    <source>
        <strain evidence="2">JC732</strain>
    </source>
</reference>
<feature type="chain" id="PRO_5040947374" evidence="1">
    <location>
        <begin position="23"/>
        <end position="337"/>
    </location>
</feature>
<dbReference type="Proteomes" id="UP001139103">
    <property type="component" value="Unassembled WGS sequence"/>
</dbReference>
<accession>A0A9X1MJU8</accession>
<protein>
    <submittedName>
        <fullName evidence="2">Uncharacterized protein</fullName>
    </submittedName>
</protein>